<protein>
    <recommendedName>
        <fullName evidence="4">Ammonium transporter AmtB-like domain-containing protein</fullName>
    </recommendedName>
</protein>
<evidence type="ECO:0008006" key="4">
    <source>
        <dbReference type="Google" id="ProtNLM"/>
    </source>
</evidence>
<evidence type="ECO:0000313" key="2">
    <source>
        <dbReference type="EMBL" id="UUT34750.1"/>
    </source>
</evidence>
<sequence length="138" mass="14212">MVTAVAAVAYGAFMTAGKGGCAGGVSADGGFLDAQGHAVDAAPMCVNMTLHANPFMYAFFIGAIVFALSHLLSRVVDIDHAVRVLDRTLLVVVLVAVVGVIVGQVWFALIPLGDGTGPYFFPFPFGTVDLTTSSMTTG</sequence>
<accession>A0ABY5NHV9</accession>
<name>A0ABY5NHV9_9MICO</name>
<evidence type="ECO:0000313" key="3">
    <source>
        <dbReference type="Proteomes" id="UP001054811"/>
    </source>
</evidence>
<dbReference type="RefSeq" id="WP_259611276.1">
    <property type="nucleotide sequence ID" value="NZ_CP091139.2"/>
</dbReference>
<organism evidence="2 3">
    <name type="scientific">Microbacterium elymi</name>
    <dbReference type="NCBI Taxonomy" id="2909587"/>
    <lineage>
        <taxon>Bacteria</taxon>
        <taxon>Bacillati</taxon>
        <taxon>Actinomycetota</taxon>
        <taxon>Actinomycetes</taxon>
        <taxon>Micrococcales</taxon>
        <taxon>Microbacteriaceae</taxon>
        <taxon>Microbacterium</taxon>
    </lineage>
</organism>
<dbReference type="EMBL" id="CP091139">
    <property type="protein sequence ID" value="UUT34750.1"/>
    <property type="molecule type" value="Genomic_DNA"/>
</dbReference>
<feature type="transmembrane region" description="Helical" evidence="1">
    <location>
        <begin position="88"/>
        <end position="109"/>
    </location>
</feature>
<feature type="transmembrane region" description="Helical" evidence="1">
    <location>
        <begin position="55"/>
        <end position="76"/>
    </location>
</feature>
<keyword evidence="1" id="KW-0472">Membrane</keyword>
<proteinExistence type="predicted"/>
<keyword evidence="1" id="KW-1133">Transmembrane helix</keyword>
<dbReference type="Proteomes" id="UP001054811">
    <property type="component" value="Chromosome"/>
</dbReference>
<evidence type="ECO:0000256" key="1">
    <source>
        <dbReference type="SAM" id="Phobius"/>
    </source>
</evidence>
<gene>
    <name evidence="2" type="ORF">L2X98_30305</name>
</gene>
<keyword evidence="3" id="KW-1185">Reference proteome</keyword>
<keyword evidence="1" id="KW-0812">Transmembrane</keyword>
<reference evidence="2" key="1">
    <citation type="submission" date="2022-01" db="EMBL/GenBank/DDBJ databases">
        <title>Microbacterium eymi and Microbacterium rhizovicinus sp. nov., isolated from the rhizospheric soil of Elymus tsukushiensis, a plant native to the Dokdo Islands, Republic of Korea.</title>
        <authorList>
            <person name="Hwang Y.J."/>
        </authorList>
    </citation>
    <scope>NUCLEOTIDE SEQUENCE</scope>
    <source>
        <strain evidence="2">KUDC0405</strain>
    </source>
</reference>